<name>A0A3S5C6Z8_9PLAT</name>
<dbReference type="InterPro" id="IPR036116">
    <property type="entry name" value="FN3_sf"/>
</dbReference>
<proteinExistence type="predicted"/>
<dbReference type="AlphaFoldDB" id="A0A3S5C6Z8"/>
<dbReference type="SUPFAM" id="SSF49265">
    <property type="entry name" value="Fibronectin type III"/>
    <property type="match status" value="1"/>
</dbReference>
<dbReference type="Proteomes" id="UP000784294">
    <property type="component" value="Unassembled WGS sequence"/>
</dbReference>
<comment type="caution">
    <text evidence="1">The sequence shown here is derived from an EMBL/GenBank/DDBJ whole genome shotgun (WGS) entry which is preliminary data.</text>
</comment>
<accession>A0A3S5C6Z8</accession>
<evidence type="ECO:0000313" key="1">
    <source>
        <dbReference type="EMBL" id="VEL39495.1"/>
    </source>
</evidence>
<sequence length="96" mass="10291">MFAERLTPGNSAPLIAATVEASVRKYRFTDLAAGTFYNVSVLAMTASESVGGGVREGAPLFMKVQTVPTGELCRLTQPVGVWDTLNSDLFCMNICK</sequence>
<protein>
    <submittedName>
        <fullName evidence="1">Uncharacterized protein</fullName>
    </submittedName>
</protein>
<keyword evidence="2" id="KW-1185">Reference proteome</keyword>
<gene>
    <name evidence="1" type="ORF">PXEA_LOCUS32935</name>
</gene>
<dbReference type="EMBL" id="CAAALY010261429">
    <property type="protein sequence ID" value="VEL39495.1"/>
    <property type="molecule type" value="Genomic_DNA"/>
</dbReference>
<evidence type="ECO:0000313" key="2">
    <source>
        <dbReference type="Proteomes" id="UP000784294"/>
    </source>
</evidence>
<reference evidence="1" key="1">
    <citation type="submission" date="2018-11" db="EMBL/GenBank/DDBJ databases">
        <authorList>
            <consortium name="Pathogen Informatics"/>
        </authorList>
    </citation>
    <scope>NUCLEOTIDE SEQUENCE</scope>
</reference>
<organism evidence="1 2">
    <name type="scientific">Protopolystoma xenopodis</name>
    <dbReference type="NCBI Taxonomy" id="117903"/>
    <lineage>
        <taxon>Eukaryota</taxon>
        <taxon>Metazoa</taxon>
        <taxon>Spiralia</taxon>
        <taxon>Lophotrochozoa</taxon>
        <taxon>Platyhelminthes</taxon>
        <taxon>Monogenea</taxon>
        <taxon>Polyopisthocotylea</taxon>
        <taxon>Polystomatidea</taxon>
        <taxon>Polystomatidae</taxon>
        <taxon>Protopolystoma</taxon>
    </lineage>
</organism>